<evidence type="ECO:0000313" key="2">
    <source>
        <dbReference type="Proteomes" id="UP000700596"/>
    </source>
</evidence>
<protein>
    <submittedName>
        <fullName evidence="1">Uncharacterized protein</fullName>
    </submittedName>
</protein>
<gene>
    <name evidence="1" type="ORF">B0J11DRAFT_483769</name>
</gene>
<sequence length="151" mass="16455">MAHHDTTIADLGRANFDAVVAEATDRDTALNLNTALHIPKKAPAAGREREVFAWNKFHHVDEHKNEKEELKGDLHGGQLHRANRMARGEVPGYGGGNQPVGMDGGRGGRGGIMRGAMMRGARGGGREDMPPQAKGWAVELNKDLFWDEKIV</sequence>
<accession>A0A9P9IPT1</accession>
<proteinExistence type="predicted"/>
<organism evidence="1 2">
    <name type="scientific">Dendryphion nanum</name>
    <dbReference type="NCBI Taxonomy" id="256645"/>
    <lineage>
        <taxon>Eukaryota</taxon>
        <taxon>Fungi</taxon>
        <taxon>Dikarya</taxon>
        <taxon>Ascomycota</taxon>
        <taxon>Pezizomycotina</taxon>
        <taxon>Dothideomycetes</taxon>
        <taxon>Pleosporomycetidae</taxon>
        <taxon>Pleosporales</taxon>
        <taxon>Torulaceae</taxon>
        <taxon>Dendryphion</taxon>
    </lineage>
</organism>
<dbReference type="OrthoDB" id="3784677at2759"/>
<comment type="caution">
    <text evidence="1">The sequence shown here is derived from an EMBL/GenBank/DDBJ whole genome shotgun (WGS) entry which is preliminary data.</text>
</comment>
<evidence type="ECO:0000313" key="1">
    <source>
        <dbReference type="EMBL" id="KAH7128116.1"/>
    </source>
</evidence>
<name>A0A9P9IPT1_9PLEO</name>
<dbReference type="Proteomes" id="UP000700596">
    <property type="component" value="Unassembled WGS sequence"/>
</dbReference>
<keyword evidence="2" id="KW-1185">Reference proteome</keyword>
<reference evidence="1" key="1">
    <citation type="journal article" date="2021" name="Nat. Commun.">
        <title>Genetic determinants of endophytism in the Arabidopsis root mycobiome.</title>
        <authorList>
            <person name="Mesny F."/>
            <person name="Miyauchi S."/>
            <person name="Thiergart T."/>
            <person name="Pickel B."/>
            <person name="Atanasova L."/>
            <person name="Karlsson M."/>
            <person name="Huettel B."/>
            <person name="Barry K.W."/>
            <person name="Haridas S."/>
            <person name="Chen C."/>
            <person name="Bauer D."/>
            <person name="Andreopoulos W."/>
            <person name="Pangilinan J."/>
            <person name="LaButti K."/>
            <person name="Riley R."/>
            <person name="Lipzen A."/>
            <person name="Clum A."/>
            <person name="Drula E."/>
            <person name="Henrissat B."/>
            <person name="Kohler A."/>
            <person name="Grigoriev I.V."/>
            <person name="Martin F.M."/>
            <person name="Hacquard S."/>
        </authorList>
    </citation>
    <scope>NUCLEOTIDE SEQUENCE</scope>
    <source>
        <strain evidence="1">MPI-CAGE-CH-0243</strain>
    </source>
</reference>
<dbReference type="AlphaFoldDB" id="A0A9P9IPT1"/>
<dbReference type="EMBL" id="JAGMWT010000005">
    <property type="protein sequence ID" value="KAH7128116.1"/>
    <property type="molecule type" value="Genomic_DNA"/>
</dbReference>